<feature type="region of interest" description="Disordered" evidence="1">
    <location>
        <begin position="528"/>
        <end position="550"/>
    </location>
</feature>
<dbReference type="HOGENOM" id="CLU_465126_0_0_2"/>
<gene>
    <name evidence="2" type="ordered locus">Mpal_0735</name>
</gene>
<feature type="region of interest" description="Disordered" evidence="1">
    <location>
        <begin position="227"/>
        <end position="256"/>
    </location>
</feature>
<dbReference type="EMBL" id="CP001338">
    <property type="protein sequence ID" value="ACL16099.1"/>
    <property type="molecule type" value="Genomic_DNA"/>
</dbReference>
<dbReference type="RefSeq" id="WP_012617418.1">
    <property type="nucleotide sequence ID" value="NC_011832.1"/>
</dbReference>
<dbReference type="STRING" id="521011.Mpal_0735"/>
<evidence type="ECO:0000256" key="1">
    <source>
        <dbReference type="SAM" id="MobiDB-lite"/>
    </source>
</evidence>
<accession>B8GG25</accession>
<sequence length="586" mass="62675" precursor="true">MRSTNVLLLLILVMFMAAPVAAAQTTEVQVICYASDGTTVANQTTVNVSWMESNLPVFGDGATPYLLQGPMLNITNYSDPAKWNPAEDTSIDKVNETIRGTRLIDLCNLVGGMQPGDEVRTIASDNFTKTFPYENVYNPQPRQGPIVLAWWTARQGYSYSDGIRLFFGADTSTNPWGLHVFGNQDMKETFDEKYWSWFGGKDALPNAAQLSNKWIAKIEIVPVSSTNGTGSARDTATSTPTVTSTVTPAPQQTSGTEPVVLFDGNLTLTDGTYPCYAYNSGATHQVQNLTPQGFLELASKAGHFTYDVTDKKWDDPAYGTFLLDDAGGFNYSGSTDPKLAWAYRVNGVWKNDFSGNEGISVYQVDDGDLVEFYYGVKDGAFKDAEAVIRGHVSIPGAAGNQTSHGTTGGTTTRSINRTVAPTTPVDAGVTRTLSSTSIRGGEDLSVTLSIRGIQAGGVVETIPEGFTFAKTDYPTDRYRVSGQKVLFSVINTSTITYDVQARTGSSWTFTGTWNNAVDMTDGVIPDSQVAVGSTSGENGGGRAAPAQTTSTPGFDLLPAFAGLGAVGGAGVVRHRGDKKTATERDE</sequence>
<feature type="compositionally biased region" description="Low complexity" evidence="1">
    <location>
        <begin position="235"/>
        <end position="254"/>
    </location>
</feature>
<dbReference type="AlphaFoldDB" id="B8GG25"/>
<protein>
    <recommendedName>
        <fullName evidence="4">DUF4430 domain-containing protein</fullName>
    </recommendedName>
</protein>
<evidence type="ECO:0000313" key="2">
    <source>
        <dbReference type="EMBL" id="ACL16099.1"/>
    </source>
</evidence>
<dbReference type="eggNOG" id="arCOG02537">
    <property type="taxonomic scope" value="Archaea"/>
</dbReference>
<dbReference type="GeneID" id="55593187"/>
<keyword evidence="3" id="KW-1185">Reference proteome</keyword>
<evidence type="ECO:0000313" key="3">
    <source>
        <dbReference type="Proteomes" id="UP000002457"/>
    </source>
</evidence>
<dbReference type="KEGG" id="mpl:Mpal_0735"/>
<organism evidence="2 3">
    <name type="scientific">Methanosphaerula palustris (strain ATCC BAA-1556 / DSM 19958 / E1-9c)</name>
    <dbReference type="NCBI Taxonomy" id="521011"/>
    <lineage>
        <taxon>Archaea</taxon>
        <taxon>Methanobacteriati</taxon>
        <taxon>Methanobacteriota</taxon>
        <taxon>Stenosarchaea group</taxon>
        <taxon>Methanomicrobia</taxon>
        <taxon>Methanomicrobiales</taxon>
        <taxon>Methanoregulaceae</taxon>
        <taxon>Methanosphaerula</taxon>
    </lineage>
</organism>
<reference evidence="2 3" key="1">
    <citation type="journal article" date="2015" name="Genome Announc.">
        <title>Complete Genome Sequence of Methanosphaerula palustris E1-9CT, a Hydrogenotrophic Methanogen Isolated from a Minerotrophic Fen Peatland.</title>
        <authorList>
            <person name="Cadillo-Quiroz H."/>
            <person name="Browne P."/>
            <person name="Kyrpides N."/>
            <person name="Woyke T."/>
            <person name="Goodwin L."/>
            <person name="Detter C."/>
            <person name="Yavitt J.B."/>
            <person name="Zinder S.H."/>
        </authorList>
    </citation>
    <scope>NUCLEOTIDE SEQUENCE [LARGE SCALE GENOMIC DNA]</scope>
    <source>
        <strain evidence="3">ATCC BAA-1556 / DSM 19958 / E1-9c</strain>
    </source>
</reference>
<dbReference type="OrthoDB" id="141574at2157"/>
<proteinExistence type="predicted"/>
<dbReference type="Proteomes" id="UP000002457">
    <property type="component" value="Chromosome"/>
</dbReference>
<evidence type="ECO:0008006" key="4">
    <source>
        <dbReference type="Google" id="ProtNLM"/>
    </source>
</evidence>
<name>B8GG25_METPE</name>